<evidence type="ECO:0000256" key="4">
    <source>
        <dbReference type="ARBA" id="ARBA00022723"/>
    </source>
</evidence>
<keyword evidence="13" id="KW-1185">Reference proteome</keyword>
<dbReference type="Gene3D" id="2.60.40.4060">
    <property type="entry name" value="Reeler domain"/>
    <property type="match status" value="1"/>
</dbReference>
<dbReference type="Gene3D" id="6.10.140.2220">
    <property type="match status" value="2"/>
</dbReference>
<dbReference type="PROSITE" id="PS51019">
    <property type="entry name" value="REELIN"/>
    <property type="match status" value="1"/>
</dbReference>
<dbReference type="InterPro" id="IPR042307">
    <property type="entry name" value="Reeler_sf"/>
</dbReference>
<evidence type="ECO:0000256" key="1">
    <source>
        <dbReference type="ARBA" id="ARBA00008501"/>
    </source>
</evidence>
<keyword evidence="4" id="KW-0479">Metal-binding</keyword>
<comment type="caution">
    <text evidence="12">The sequence shown here is derived from an EMBL/GenBank/DDBJ whole genome shotgun (WGS) entry which is preliminary data.</text>
</comment>
<dbReference type="GO" id="GO:0045087">
    <property type="term" value="P:innate immune response"/>
    <property type="evidence" value="ECO:0007669"/>
    <property type="project" value="UniProtKB-KW"/>
</dbReference>
<dbReference type="Pfam" id="PF02014">
    <property type="entry name" value="Reeler"/>
    <property type="match status" value="1"/>
</dbReference>
<protein>
    <recommendedName>
        <fullName evidence="14">MYND-type domain-containing protein</fullName>
    </recommendedName>
</protein>
<keyword evidence="7" id="KW-0391">Immunity</keyword>
<evidence type="ECO:0008006" key="14">
    <source>
        <dbReference type="Google" id="ProtNLM"/>
    </source>
</evidence>
<evidence type="ECO:0000256" key="9">
    <source>
        <dbReference type="PROSITE-ProRule" id="PRU00134"/>
    </source>
</evidence>
<dbReference type="AlphaFoldDB" id="A0AAV8W3W7"/>
<sequence>MSTYSHVQYNAFYYSTLCHVCKERTPDLKRCSRCRVVAYCSKEHQKADWKYHKELCKAITKTDSGENGLDRLEVRDWVEFRKYNILRAHLWQKELGRALKTFESQMWMFPRACAVCFSKNIKLDCPSCLSVSYCSEEHRTVNEEKHSKFCPALKLCMDRDLYHFHNKYLPLELDVHNIDPDINILPNSLKDLLVMYEQIDVPDASNTDQLIQFMFKADILGPAATILYGLEKSGLLIDRMLSKPELTVHIVGADMVERAWIWKGLAEFHFHWIKNLKTLDFYLVGPELLEDRPVERVASYFCDTCKTRYPKTKIVSLCELYHDVADNLEKPDIVVAFNSGLHERGSFNMWDDSIDFLTMYINVPLLLTAYTMEEIVEDVGIVKAKTSHIVTTVVGPQLNPFHHLRPIRDFQNEDIPIFHINAFLAILKMTNFAVLAALLAVVSCAWAYSAGAPESTCDDMTPKHPVEPQKSELPYKVTANKKEVKAGEVVEITVSGKTFKGFLLQVRKGDKAAGQFLIPDDDKYAKASNCHGAKGSAATHKNATDKKSITLKWKAPRAAGKYTVYATVAQDGGVFWVRKPTQEIIVN</sequence>
<feature type="domain" description="Reelin" evidence="11">
    <location>
        <begin position="434"/>
        <end position="587"/>
    </location>
</feature>
<evidence type="ECO:0000256" key="6">
    <source>
        <dbReference type="ARBA" id="ARBA00022833"/>
    </source>
</evidence>
<evidence type="ECO:0000256" key="2">
    <source>
        <dbReference type="ARBA" id="ARBA00022529"/>
    </source>
</evidence>
<organism evidence="12 13">
    <name type="scientific">Exocentrus adspersus</name>
    <dbReference type="NCBI Taxonomy" id="1586481"/>
    <lineage>
        <taxon>Eukaryota</taxon>
        <taxon>Metazoa</taxon>
        <taxon>Ecdysozoa</taxon>
        <taxon>Arthropoda</taxon>
        <taxon>Hexapoda</taxon>
        <taxon>Insecta</taxon>
        <taxon>Pterygota</taxon>
        <taxon>Neoptera</taxon>
        <taxon>Endopterygota</taxon>
        <taxon>Coleoptera</taxon>
        <taxon>Polyphaga</taxon>
        <taxon>Cucujiformia</taxon>
        <taxon>Chrysomeloidea</taxon>
        <taxon>Cerambycidae</taxon>
        <taxon>Lamiinae</taxon>
        <taxon>Acanthocinini</taxon>
        <taxon>Exocentrus</taxon>
    </lineage>
</organism>
<name>A0AAV8W3W7_9CUCU</name>
<evidence type="ECO:0000256" key="7">
    <source>
        <dbReference type="ARBA" id="ARBA00022859"/>
    </source>
</evidence>
<evidence type="ECO:0000256" key="8">
    <source>
        <dbReference type="ARBA" id="ARBA00023022"/>
    </source>
</evidence>
<evidence type="ECO:0000259" key="11">
    <source>
        <dbReference type="PROSITE" id="PS51019"/>
    </source>
</evidence>
<dbReference type="PROSITE" id="PS50865">
    <property type="entry name" value="ZF_MYND_2"/>
    <property type="match status" value="1"/>
</dbReference>
<keyword evidence="5 9" id="KW-0863">Zinc-finger</keyword>
<keyword evidence="6" id="KW-0862">Zinc</keyword>
<evidence type="ECO:0000259" key="10">
    <source>
        <dbReference type="PROSITE" id="PS50865"/>
    </source>
</evidence>
<dbReference type="PROSITE" id="PS01360">
    <property type="entry name" value="ZF_MYND_1"/>
    <property type="match status" value="2"/>
</dbReference>
<dbReference type="CDD" id="cd08544">
    <property type="entry name" value="Reeler"/>
    <property type="match status" value="1"/>
</dbReference>
<dbReference type="Pfam" id="PF01753">
    <property type="entry name" value="zf-MYND"/>
    <property type="match status" value="2"/>
</dbReference>
<accession>A0AAV8W3W7</accession>
<dbReference type="Pfam" id="PF20179">
    <property type="entry name" value="MSS51_C"/>
    <property type="match status" value="1"/>
</dbReference>
<dbReference type="InterPro" id="IPR002893">
    <property type="entry name" value="Znf_MYND"/>
</dbReference>
<gene>
    <name evidence="12" type="ORF">NQ315_015826</name>
</gene>
<dbReference type="FunFam" id="2.60.40.4060:FF:000003">
    <property type="entry name" value="Ferric chelate reductase 1"/>
    <property type="match status" value="1"/>
</dbReference>
<evidence type="ECO:0000256" key="5">
    <source>
        <dbReference type="ARBA" id="ARBA00022771"/>
    </source>
</evidence>
<keyword evidence="3" id="KW-0399">Innate immunity</keyword>
<feature type="domain" description="MYND-type" evidence="10">
    <location>
        <begin position="18"/>
        <end position="56"/>
    </location>
</feature>
<keyword evidence="2" id="KW-0929">Antimicrobial</keyword>
<evidence type="ECO:0000313" key="13">
    <source>
        <dbReference type="Proteomes" id="UP001159042"/>
    </source>
</evidence>
<proteinExistence type="inferred from homology"/>
<dbReference type="EMBL" id="JANEYG010000012">
    <property type="protein sequence ID" value="KAJ8921030.1"/>
    <property type="molecule type" value="Genomic_DNA"/>
</dbReference>
<dbReference type="GO" id="GO:0042742">
    <property type="term" value="P:defense response to bacterium"/>
    <property type="evidence" value="ECO:0007669"/>
    <property type="project" value="UniProtKB-KW"/>
</dbReference>
<dbReference type="Proteomes" id="UP001159042">
    <property type="component" value="Unassembled WGS sequence"/>
</dbReference>
<evidence type="ECO:0000313" key="12">
    <source>
        <dbReference type="EMBL" id="KAJ8921030.1"/>
    </source>
</evidence>
<dbReference type="GO" id="GO:0008270">
    <property type="term" value="F:zinc ion binding"/>
    <property type="evidence" value="ECO:0007669"/>
    <property type="project" value="UniProtKB-KW"/>
</dbReference>
<dbReference type="PANTHER" id="PTHR28069:SF2">
    <property type="entry name" value="GH20023P"/>
    <property type="match status" value="1"/>
</dbReference>
<dbReference type="SUPFAM" id="SSF144232">
    <property type="entry name" value="HIT/MYND zinc finger-like"/>
    <property type="match status" value="2"/>
</dbReference>
<evidence type="ECO:0000256" key="3">
    <source>
        <dbReference type="ARBA" id="ARBA00022588"/>
    </source>
</evidence>
<dbReference type="PANTHER" id="PTHR28069">
    <property type="entry name" value="GH20023P"/>
    <property type="match status" value="1"/>
</dbReference>
<dbReference type="GO" id="GO:0042832">
    <property type="term" value="P:defense response to protozoan"/>
    <property type="evidence" value="ECO:0007669"/>
    <property type="project" value="UniProtKB-ARBA"/>
</dbReference>
<dbReference type="InterPro" id="IPR002861">
    <property type="entry name" value="Reeler_dom"/>
</dbReference>
<dbReference type="InterPro" id="IPR046824">
    <property type="entry name" value="Mss51-like_C"/>
</dbReference>
<keyword evidence="8" id="KW-0044">Antibiotic</keyword>
<reference evidence="12 13" key="1">
    <citation type="journal article" date="2023" name="Insect Mol. Biol.">
        <title>Genome sequencing provides insights into the evolution of gene families encoding plant cell wall-degrading enzymes in longhorned beetles.</title>
        <authorList>
            <person name="Shin N.R."/>
            <person name="Okamura Y."/>
            <person name="Kirsch R."/>
            <person name="Pauchet Y."/>
        </authorList>
    </citation>
    <scope>NUCLEOTIDE SEQUENCE [LARGE SCALE GENOMIC DNA]</scope>
    <source>
        <strain evidence="12">EAD_L_NR</strain>
    </source>
</reference>
<comment type="similarity">
    <text evidence="1">Belongs to the insect defense protein family.</text>
</comment>